<dbReference type="RefSeq" id="WP_155091652.1">
    <property type="nucleotide sequence ID" value="NZ_WMJX01000008.1"/>
</dbReference>
<keyword evidence="3" id="KW-1185">Reference proteome</keyword>
<dbReference type="EMBL" id="WMJX01000008">
    <property type="protein sequence ID" value="MTG97607.1"/>
    <property type="molecule type" value="Genomic_DNA"/>
</dbReference>
<keyword evidence="1" id="KW-0732">Signal</keyword>
<dbReference type="OrthoDB" id="1409865at2"/>
<dbReference type="Proteomes" id="UP000438760">
    <property type="component" value="Unassembled WGS sequence"/>
</dbReference>
<evidence type="ECO:0000313" key="3">
    <source>
        <dbReference type="Proteomes" id="UP000438760"/>
    </source>
</evidence>
<accession>A0A6I3LIG3</accession>
<protein>
    <submittedName>
        <fullName evidence="2">DUF4876 domain-containing protein</fullName>
    </submittedName>
</protein>
<evidence type="ECO:0000313" key="2">
    <source>
        <dbReference type="EMBL" id="MTG97607.1"/>
    </source>
</evidence>
<sequence length="394" mass="43704">MKKIISFLLLSIILFTSCNSDDNSSTSLSELTIQITSKQNLEDYSNFQVTLTELQSGQTSTGKANKEGRAIFKVPNGTFKVVTEDLVDNAVTMSGEVLNFIVSEQKTTIELPVELVVSPNNTSFVIDELYFNGAKNQYAYTYYEQYFTIRNITDKAIYADGLSFGVAGDFNSLNVGDEMAKFLPDDIIISQFYTIPGDGKTFRVEPNASLVIAFSAINHNESGNQPNSLDLSGADLEIYVEGGMTVDNPEVPNVIVNHSIFEAFHWQYSGATPMILFRLPEDADTFLAKNKIKLANPLSMGSMIQDYVKLPSDYVVDAVETGLKQEFYHKVLPNSIDRGSILVAGSTYEGFLEQFVQRKTVIDKDGKQTIQDTNNSTEDFILNVGGQKSYPKKK</sequence>
<dbReference type="AlphaFoldDB" id="A0A6I3LIG3"/>
<gene>
    <name evidence="2" type="ORF">GJV76_05565</name>
</gene>
<dbReference type="PROSITE" id="PS51257">
    <property type="entry name" value="PROKAR_LIPOPROTEIN"/>
    <property type="match status" value="1"/>
</dbReference>
<feature type="signal peptide" evidence="1">
    <location>
        <begin position="1"/>
        <end position="20"/>
    </location>
</feature>
<organism evidence="2 3">
    <name type="scientific">Myroides albus</name>
    <dbReference type="NCBI Taxonomy" id="2562892"/>
    <lineage>
        <taxon>Bacteria</taxon>
        <taxon>Pseudomonadati</taxon>
        <taxon>Bacteroidota</taxon>
        <taxon>Flavobacteriia</taxon>
        <taxon>Flavobacteriales</taxon>
        <taxon>Flavobacteriaceae</taxon>
        <taxon>Myroides</taxon>
    </lineage>
</organism>
<reference evidence="2 3" key="1">
    <citation type="submission" date="2019-11" db="EMBL/GenBank/DDBJ databases">
        <title>Genome of Strain BIT-d1.</title>
        <authorList>
            <person name="Yang Y."/>
        </authorList>
    </citation>
    <scope>NUCLEOTIDE SEQUENCE [LARGE SCALE GENOMIC DNA]</scope>
    <source>
        <strain evidence="2 3">BIT-d1</strain>
    </source>
</reference>
<evidence type="ECO:0000256" key="1">
    <source>
        <dbReference type="SAM" id="SignalP"/>
    </source>
</evidence>
<comment type="caution">
    <text evidence="2">The sequence shown here is derived from an EMBL/GenBank/DDBJ whole genome shotgun (WGS) entry which is preliminary data.</text>
</comment>
<feature type="chain" id="PRO_5026223616" evidence="1">
    <location>
        <begin position="21"/>
        <end position="394"/>
    </location>
</feature>
<dbReference type="InterPro" id="IPR032627">
    <property type="entry name" value="DUF4876"/>
</dbReference>
<name>A0A6I3LIG3_9FLAO</name>
<dbReference type="Pfam" id="PF16215">
    <property type="entry name" value="DUF4876"/>
    <property type="match status" value="1"/>
</dbReference>
<proteinExistence type="predicted"/>